<evidence type="ECO:0000313" key="1">
    <source>
        <dbReference type="EMBL" id="GME80391.1"/>
    </source>
</evidence>
<gene>
    <name evidence="1" type="ORF">Amon02_000444100</name>
</gene>
<organism evidence="1 2">
    <name type="scientific">Ambrosiozyma monospora</name>
    <name type="common">Yeast</name>
    <name type="synonym">Endomycopsis monosporus</name>
    <dbReference type="NCBI Taxonomy" id="43982"/>
    <lineage>
        <taxon>Eukaryota</taxon>
        <taxon>Fungi</taxon>
        <taxon>Dikarya</taxon>
        <taxon>Ascomycota</taxon>
        <taxon>Saccharomycotina</taxon>
        <taxon>Pichiomycetes</taxon>
        <taxon>Pichiales</taxon>
        <taxon>Pichiaceae</taxon>
        <taxon>Ambrosiozyma</taxon>
    </lineage>
</organism>
<reference evidence="1" key="1">
    <citation type="submission" date="2023-04" db="EMBL/GenBank/DDBJ databases">
        <title>Ambrosiozyma monospora NBRC 10751.</title>
        <authorList>
            <person name="Ichikawa N."/>
            <person name="Sato H."/>
            <person name="Tonouchi N."/>
        </authorList>
    </citation>
    <scope>NUCLEOTIDE SEQUENCE</scope>
    <source>
        <strain evidence="1">NBRC 10751</strain>
    </source>
</reference>
<sequence length="584" mass="65669">MEGIQIDCTKCWYKPEISYSQREVVNLPSDFNGLLEPLKTDGNLDLDSIENQLPNTRDYNIVIEGRIAVASSGNSKVDPDTGSITFVGVIEFDHTKTIKLTTVLLSFKEKGFASVEKLCIQQLVTNIMIVSDSLSNISDPTDWESTTFPQLAGLDSLLRCHICKEFLKAPVLTTCDHIFCSVCIRRSLSTEKRCPLCSEPAYESGLKKVLLVDEICLWFSNNRAELMEKLRVKPIQPEERIVEQNDPVQEPRSDDDILITAEHERTDKRKYEEEDDDDDEDLDIIEVSGINFPQLRKSQTPTSEGNKKQKVEASDMTSGGSVDRIMVECPVCLKSMTLGELQGSHIDRCLQGDSSSPRKQPPSSASFSSSFGSFGRPQSRSKTATGSISSFFSPVRKPAARASTMHTSSSNGKTRTEALKNRKPQLQPESIKYKQRLPNLDPSLGTSKLKEKLQSFGLTTHGTRAQLETRLKEYISLYNANLDSVNPVNERVLKSKLSQWEYLQNKQPSSSHAGSDRDSDHQEEKREWNEKYKDDYRSLIAKARANMKKTKVKKSSDEKDEKDDTDVAESDRETENLDSSFANC</sequence>
<comment type="caution">
    <text evidence="1">The sequence shown here is derived from an EMBL/GenBank/DDBJ whole genome shotgun (WGS) entry which is preliminary data.</text>
</comment>
<evidence type="ECO:0000313" key="2">
    <source>
        <dbReference type="Proteomes" id="UP001165064"/>
    </source>
</evidence>
<dbReference type="EMBL" id="BSXS01003045">
    <property type="protein sequence ID" value="GME80391.1"/>
    <property type="molecule type" value="Genomic_DNA"/>
</dbReference>
<protein>
    <submittedName>
        <fullName evidence="1">Unnamed protein product</fullName>
    </submittedName>
</protein>
<name>A0ACB5T333_AMBMO</name>
<accession>A0ACB5T333</accession>
<proteinExistence type="predicted"/>
<keyword evidence="2" id="KW-1185">Reference proteome</keyword>
<dbReference type="Proteomes" id="UP001165064">
    <property type="component" value="Unassembled WGS sequence"/>
</dbReference>